<feature type="domain" description="Globin" evidence="6">
    <location>
        <begin position="6"/>
        <end position="60"/>
    </location>
</feature>
<protein>
    <recommendedName>
        <fullName evidence="6">Globin domain-containing protein</fullName>
    </recommendedName>
</protein>
<reference evidence="7" key="1">
    <citation type="journal article" date="2019" name="bioRxiv">
        <title>The Genome of the Zebra Mussel, Dreissena polymorpha: A Resource for Invasive Species Research.</title>
        <authorList>
            <person name="McCartney M.A."/>
            <person name="Auch B."/>
            <person name="Kono T."/>
            <person name="Mallez S."/>
            <person name="Zhang Y."/>
            <person name="Obille A."/>
            <person name="Becker A."/>
            <person name="Abrahante J.E."/>
            <person name="Garbe J."/>
            <person name="Badalamenti J.P."/>
            <person name="Herman A."/>
            <person name="Mangelson H."/>
            <person name="Liachko I."/>
            <person name="Sullivan S."/>
            <person name="Sone E.D."/>
            <person name="Koren S."/>
            <person name="Silverstein K.A.T."/>
            <person name="Beckman K.B."/>
            <person name="Gohl D.M."/>
        </authorList>
    </citation>
    <scope>NUCLEOTIDE SEQUENCE</scope>
    <source>
        <strain evidence="7">Duluth1</strain>
        <tissue evidence="7">Whole animal</tissue>
    </source>
</reference>
<gene>
    <name evidence="7" type="ORF">DPMN_018037</name>
</gene>
<keyword evidence="8" id="KW-1185">Reference proteome</keyword>
<dbReference type="EMBL" id="JAIWYP010000001">
    <property type="protein sequence ID" value="KAH3893885.1"/>
    <property type="molecule type" value="Genomic_DNA"/>
</dbReference>
<evidence type="ECO:0000256" key="3">
    <source>
        <dbReference type="ARBA" id="ARBA00022723"/>
    </source>
</evidence>
<dbReference type="InterPro" id="IPR044399">
    <property type="entry name" value="Mb-like_M"/>
</dbReference>
<evidence type="ECO:0000313" key="8">
    <source>
        <dbReference type="Proteomes" id="UP000828390"/>
    </source>
</evidence>
<keyword evidence="5" id="KW-0561">Oxygen transport</keyword>
<dbReference type="Gene3D" id="1.10.490.10">
    <property type="entry name" value="Globins"/>
    <property type="match status" value="1"/>
</dbReference>
<dbReference type="InterPro" id="IPR009050">
    <property type="entry name" value="Globin-like_sf"/>
</dbReference>
<keyword evidence="4" id="KW-0408">Iron</keyword>
<proteinExistence type="inferred from homology"/>
<comment type="similarity">
    <text evidence="5">Belongs to the globin family.</text>
</comment>
<dbReference type="GO" id="GO:0020037">
    <property type="term" value="F:heme binding"/>
    <property type="evidence" value="ECO:0007669"/>
    <property type="project" value="InterPro"/>
</dbReference>
<evidence type="ECO:0000256" key="2">
    <source>
        <dbReference type="ARBA" id="ARBA00022617"/>
    </source>
</evidence>
<keyword evidence="3" id="KW-0479">Metal-binding</keyword>
<comment type="caution">
    <text evidence="7">The sequence shown here is derived from an EMBL/GenBank/DDBJ whole genome shotgun (WGS) entry which is preliminary data.</text>
</comment>
<dbReference type="GO" id="GO:0046872">
    <property type="term" value="F:metal ion binding"/>
    <property type="evidence" value="ECO:0007669"/>
    <property type="project" value="UniProtKB-KW"/>
</dbReference>
<dbReference type="SUPFAM" id="SSF46458">
    <property type="entry name" value="Globin-like"/>
    <property type="match status" value="1"/>
</dbReference>
<evidence type="ECO:0000256" key="4">
    <source>
        <dbReference type="ARBA" id="ARBA00023004"/>
    </source>
</evidence>
<evidence type="ECO:0000256" key="5">
    <source>
        <dbReference type="RuleBase" id="RU000356"/>
    </source>
</evidence>
<reference evidence="7" key="2">
    <citation type="submission" date="2020-11" db="EMBL/GenBank/DDBJ databases">
        <authorList>
            <person name="McCartney M.A."/>
            <person name="Auch B."/>
            <person name="Kono T."/>
            <person name="Mallez S."/>
            <person name="Becker A."/>
            <person name="Gohl D.M."/>
            <person name="Silverstein K.A.T."/>
            <person name="Koren S."/>
            <person name="Bechman K.B."/>
            <person name="Herman A."/>
            <person name="Abrahante J.E."/>
            <person name="Garbe J."/>
        </authorList>
    </citation>
    <scope>NUCLEOTIDE SEQUENCE</scope>
    <source>
        <strain evidence="7">Duluth1</strain>
        <tissue evidence="7">Whole animal</tissue>
    </source>
</reference>
<sequence length="61" mass="7317">MDFYVIRSSPKLRAHMLDFKQEITSFVDNLDDVECLTVLIHKITENHFRRHITVNEFQVLL</sequence>
<dbReference type="InterPro" id="IPR000971">
    <property type="entry name" value="Globin"/>
</dbReference>
<dbReference type="AlphaFoldDB" id="A0A9D4NEE7"/>
<evidence type="ECO:0000313" key="7">
    <source>
        <dbReference type="EMBL" id="KAH3893885.1"/>
    </source>
</evidence>
<dbReference type="CDD" id="cd01040">
    <property type="entry name" value="Mb-like"/>
    <property type="match status" value="1"/>
</dbReference>
<organism evidence="7 8">
    <name type="scientific">Dreissena polymorpha</name>
    <name type="common">Zebra mussel</name>
    <name type="synonym">Mytilus polymorpha</name>
    <dbReference type="NCBI Taxonomy" id="45954"/>
    <lineage>
        <taxon>Eukaryota</taxon>
        <taxon>Metazoa</taxon>
        <taxon>Spiralia</taxon>
        <taxon>Lophotrochozoa</taxon>
        <taxon>Mollusca</taxon>
        <taxon>Bivalvia</taxon>
        <taxon>Autobranchia</taxon>
        <taxon>Heteroconchia</taxon>
        <taxon>Euheterodonta</taxon>
        <taxon>Imparidentia</taxon>
        <taxon>Neoheterodontei</taxon>
        <taxon>Myida</taxon>
        <taxon>Dreissenoidea</taxon>
        <taxon>Dreissenidae</taxon>
        <taxon>Dreissena</taxon>
    </lineage>
</organism>
<dbReference type="Pfam" id="PF00042">
    <property type="entry name" value="Globin"/>
    <property type="match status" value="1"/>
</dbReference>
<dbReference type="GO" id="GO:0019825">
    <property type="term" value="F:oxygen binding"/>
    <property type="evidence" value="ECO:0007669"/>
    <property type="project" value="InterPro"/>
</dbReference>
<dbReference type="InterPro" id="IPR012292">
    <property type="entry name" value="Globin/Proto"/>
</dbReference>
<dbReference type="Proteomes" id="UP000828390">
    <property type="component" value="Unassembled WGS sequence"/>
</dbReference>
<keyword evidence="2 5" id="KW-0349">Heme</keyword>
<keyword evidence="1 5" id="KW-0813">Transport</keyword>
<evidence type="ECO:0000256" key="1">
    <source>
        <dbReference type="ARBA" id="ARBA00022448"/>
    </source>
</evidence>
<evidence type="ECO:0000259" key="6">
    <source>
        <dbReference type="Pfam" id="PF00042"/>
    </source>
</evidence>
<accession>A0A9D4NEE7</accession>
<name>A0A9D4NEE7_DREPO</name>
<dbReference type="GO" id="GO:0005344">
    <property type="term" value="F:oxygen carrier activity"/>
    <property type="evidence" value="ECO:0007669"/>
    <property type="project" value="UniProtKB-KW"/>
</dbReference>